<dbReference type="GO" id="GO:0003700">
    <property type="term" value="F:DNA-binding transcription factor activity"/>
    <property type="evidence" value="ECO:0007669"/>
    <property type="project" value="InterPro"/>
</dbReference>
<name>A0A850EUZ0_9BACL</name>
<dbReference type="PROSITE" id="PS51000">
    <property type="entry name" value="HTH_DEOR_2"/>
    <property type="match status" value="1"/>
</dbReference>
<dbReference type="PANTHER" id="PTHR34580">
    <property type="match status" value="1"/>
</dbReference>
<feature type="domain" description="HTH deoR-type" evidence="3">
    <location>
        <begin position="2"/>
        <end position="57"/>
    </location>
</feature>
<dbReference type="InterPro" id="IPR028349">
    <property type="entry name" value="PafC-like"/>
</dbReference>
<dbReference type="PIRSF" id="PIRSF016838">
    <property type="entry name" value="PafC"/>
    <property type="match status" value="1"/>
</dbReference>
<keyword evidence="1" id="KW-0805">Transcription regulation</keyword>
<keyword evidence="5" id="KW-1185">Reference proteome</keyword>
<dbReference type="InterPro" id="IPR013196">
    <property type="entry name" value="HTH_11"/>
</dbReference>
<reference evidence="4" key="1">
    <citation type="submission" date="2020-06" db="EMBL/GenBank/DDBJ databases">
        <title>Paenibacillus sp. nov., isolated from soil.</title>
        <authorList>
            <person name="Seo Y.L."/>
        </authorList>
    </citation>
    <scope>NUCLEOTIDE SEQUENCE [LARGE SCALE GENOMIC DNA]</scope>
    <source>
        <strain evidence="4">JW14</strain>
    </source>
</reference>
<dbReference type="EMBL" id="JABWCS010000218">
    <property type="protein sequence ID" value="NUU63317.1"/>
    <property type="molecule type" value="Genomic_DNA"/>
</dbReference>
<protein>
    <submittedName>
        <fullName evidence="4">YafY family transcriptional regulator</fullName>
    </submittedName>
</protein>
<comment type="caution">
    <text evidence="4">The sequence shown here is derived from an EMBL/GenBank/DDBJ whole genome shotgun (WGS) entry which is preliminary data.</text>
</comment>
<evidence type="ECO:0000313" key="5">
    <source>
        <dbReference type="Proteomes" id="UP000564806"/>
    </source>
</evidence>
<dbReference type="Pfam" id="PF08279">
    <property type="entry name" value="HTH_11"/>
    <property type="match status" value="1"/>
</dbReference>
<keyword evidence="2" id="KW-0804">Transcription</keyword>
<evidence type="ECO:0000256" key="2">
    <source>
        <dbReference type="ARBA" id="ARBA00023163"/>
    </source>
</evidence>
<dbReference type="Gene3D" id="1.10.10.10">
    <property type="entry name" value="Winged helix-like DNA-binding domain superfamily/Winged helix DNA-binding domain"/>
    <property type="match status" value="1"/>
</dbReference>
<dbReference type="RefSeq" id="WP_175373722.1">
    <property type="nucleotide sequence ID" value="NZ_JABWCS010000218.1"/>
</dbReference>
<proteinExistence type="predicted"/>
<dbReference type="InterPro" id="IPR057727">
    <property type="entry name" value="WCX_dom"/>
</dbReference>
<organism evidence="4 5">
    <name type="scientific">Paenibacillus agri</name>
    <dbReference type="NCBI Taxonomy" id="2744309"/>
    <lineage>
        <taxon>Bacteria</taxon>
        <taxon>Bacillati</taxon>
        <taxon>Bacillota</taxon>
        <taxon>Bacilli</taxon>
        <taxon>Bacillales</taxon>
        <taxon>Paenibacillaceae</taxon>
        <taxon>Paenibacillus</taxon>
    </lineage>
</organism>
<dbReference type="Proteomes" id="UP000564806">
    <property type="component" value="Unassembled WGS sequence"/>
</dbReference>
<evidence type="ECO:0000259" key="3">
    <source>
        <dbReference type="PROSITE" id="PS51000"/>
    </source>
</evidence>
<gene>
    <name evidence="4" type="ORF">HPT30_23455</name>
</gene>
<evidence type="ECO:0000313" key="4">
    <source>
        <dbReference type="EMBL" id="NUU63317.1"/>
    </source>
</evidence>
<dbReference type="InterPro" id="IPR051534">
    <property type="entry name" value="CBASS_pafABC_assoc_protein"/>
</dbReference>
<dbReference type="Pfam" id="PF13280">
    <property type="entry name" value="WYL"/>
    <property type="match status" value="1"/>
</dbReference>
<dbReference type="InterPro" id="IPR026881">
    <property type="entry name" value="WYL_dom"/>
</dbReference>
<dbReference type="PANTHER" id="PTHR34580:SF1">
    <property type="entry name" value="PROTEIN PAFC"/>
    <property type="match status" value="1"/>
</dbReference>
<evidence type="ECO:0000256" key="1">
    <source>
        <dbReference type="ARBA" id="ARBA00023015"/>
    </source>
</evidence>
<dbReference type="InterPro" id="IPR001034">
    <property type="entry name" value="DeoR_HTH"/>
</dbReference>
<dbReference type="InterPro" id="IPR036388">
    <property type="entry name" value="WH-like_DNA-bd_sf"/>
</dbReference>
<accession>A0A850EUZ0</accession>
<dbReference type="Pfam" id="PF25583">
    <property type="entry name" value="WCX"/>
    <property type="match status" value="1"/>
</dbReference>
<dbReference type="SUPFAM" id="SSF46785">
    <property type="entry name" value="Winged helix' DNA-binding domain"/>
    <property type="match status" value="1"/>
</dbReference>
<dbReference type="InterPro" id="IPR036390">
    <property type="entry name" value="WH_DNA-bd_sf"/>
</dbReference>
<dbReference type="PROSITE" id="PS52050">
    <property type="entry name" value="WYL"/>
    <property type="match status" value="1"/>
</dbReference>
<sequence length="328" mass="37099">MRADRLVSILLLLQNRGKMTSRDLAQTLEVSERTIFRDMEALSAAGIPVLAERGREGGWMLTEGYRTSLTGMKPKEITSLLLSADSTILSDLGIEGDFSSAARKLEAVVASHSSSPTFDSIQRIHVDGASWHPSDESYPFLALLQDALWHDRVVKITYLRDNEASERLIHPLGLVTKRGVWYVVAESRGELRTYRVSRLQHAELTNDFFKRPEDFDLGQYWRQSTQAFKSALPSYPANVLIREETMQEFERERYLTVKNTIPSSLAGWLEIEVDFNSLEWGCRVLLSYGSSVLVLSPQVLQEQVRQALIDTTALYESIGQNLVKNCPE</sequence>
<dbReference type="AlphaFoldDB" id="A0A850EUZ0"/>